<evidence type="ECO:0000313" key="1">
    <source>
        <dbReference type="EMBL" id="GFH14141.1"/>
    </source>
</evidence>
<name>A0A699YX22_HAELA</name>
<gene>
    <name evidence="1" type="ORF">HaLaN_10138</name>
</gene>
<sequence>MQVTDLQIVTALQRLQQSHELEACDLGGCQECVELLLALDCDKWQLQGVEQGQRLQQLKPMQGQGSQAGEAVQQLLRKARAATTRGGSSWSQHCLPSWTRKAWTCSRWAWEKARQGGWSNKAVRV</sequence>
<reference evidence="1 2" key="1">
    <citation type="submission" date="2020-02" db="EMBL/GenBank/DDBJ databases">
        <title>Draft genome sequence of Haematococcus lacustris strain NIES-144.</title>
        <authorList>
            <person name="Morimoto D."/>
            <person name="Nakagawa S."/>
            <person name="Yoshida T."/>
            <person name="Sawayama S."/>
        </authorList>
    </citation>
    <scope>NUCLEOTIDE SEQUENCE [LARGE SCALE GENOMIC DNA]</scope>
    <source>
        <strain evidence="1 2">NIES-144</strain>
    </source>
</reference>
<organism evidence="1 2">
    <name type="scientific">Haematococcus lacustris</name>
    <name type="common">Green alga</name>
    <name type="synonym">Haematococcus pluvialis</name>
    <dbReference type="NCBI Taxonomy" id="44745"/>
    <lineage>
        <taxon>Eukaryota</taxon>
        <taxon>Viridiplantae</taxon>
        <taxon>Chlorophyta</taxon>
        <taxon>core chlorophytes</taxon>
        <taxon>Chlorophyceae</taxon>
        <taxon>CS clade</taxon>
        <taxon>Chlamydomonadales</taxon>
        <taxon>Haematococcaceae</taxon>
        <taxon>Haematococcus</taxon>
    </lineage>
</organism>
<dbReference type="AlphaFoldDB" id="A0A699YX22"/>
<dbReference type="EMBL" id="BLLF01000691">
    <property type="protein sequence ID" value="GFH14141.1"/>
    <property type="molecule type" value="Genomic_DNA"/>
</dbReference>
<accession>A0A699YX22</accession>
<dbReference type="Proteomes" id="UP000485058">
    <property type="component" value="Unassembled WGS sequence"/>
</dbReference>
<keyword evidence="2" id="KW-1185">Reference proteome</keyword>
<evidence type="ECO:0000313" key="2">
    <source>
        <dbReference type="Proteomes" id="UP000485058"/>
    </source>
</evidence>
<protein>
    <submittedName>
        <fullName evidence="1">Uncharacterized protein</fullName>
    </submittedName>
</protein>
<comment type="caution">
    <text evidence="1">The sequence shown here is derived from an EMBL/GenBank/DDBJ whole genome shotgun (WGS) entry which is preliminary data.</text>
</comment>
<proteinExistence type="predicted"/>